<accession>D3S3A9</accession>
<dbReference type="RefSeq" id="WP_012965088.1">
    <property type="nucleotide sequence ID" value="NC_013849.1"/>
</dbReference>
<dbReference type="EMBL" id="CP001899">
    <property type="protein sequence ID" value="ADC64742.1"/>
    <property type="molecule type" value="Genomic_DNA"/>
</dbReference>
<reference evidence="2" key="1">
    <citation type="submission" date="2010-02" db="EMBL/GenBank/DDBJ databases">
        <title>Complete sequence of Ferroglobus placidus DSM 10642.</title>
        <authorList>
            <consortium name="US DOE Joint Genome Institute"/>
            <person name="Lucas S."/>
            <person name="Copeland A."/>
            <person name="Lapidus A."/>
            <person name="Cheng J.-F."/>
            <person name="Bruce D."/>
            <person name="Goodwin L."/>
            <person name="Pitluck S."/>
            <person name="Saunders E."/>
            <person name="Brettin T."/>
            <person name="Detter J.C."/>
            <person name="Han C."/>
            <person name="Tapia R."/>
            <person name="Larimer F."/>
            <person name="Land M."/>
            <person name="Hauser L."/>
            <person name="Kyrpides N."/>
            <person name="Ivanova N."/>
            <person name="Holmes D."/>
            <person name="Lovley D."/>
            <person name="Kyrpides N."/>
            <person name="Anderson I.J."/>
            <person name="Woyke T."/>
        </authorList>
    </citation>
    <scope>NUCLEOTIDE SEQUENCE [LARGE SCALE GENOMIC DNA]</scope>
    <source>
        <strain evidence="2">DSM 10642 / AEDII12DO</strain>
    </source>
</reference>
<gene>
    <name evidence="1" type="ordered locus">Ferp_0569</name>
</gene>
<evidence type="ECO:0000313" key="2">
    <source>
        <dbReference type="Proteomes" id="UP000002613"/>
    </source>
</evidence>
<dbReference type="GeneID" id="8778070"/>
<dbReference type="STRING" id="589924.Ferp_0569"/>
<organism evidence="1 2">
    <name type="scientific">Ferroglobus placidus (strain DSM 10642 / AEDII12DO)</name>
    <dbReference type="NCBI Taxonomy" id="589924"/>
    <lineage>
        <taxon>Archaea</taxon>
        <taxon>Methanobacteriati</taxon>
        <taxon>Methanobacteriota</taxon>
        <taxon>Archaeoglobi</taxon>
        <taxon>Archaeoglobales</taxon>
        <taxon>Archaeoglobaceae</taxon>
        <taxon>Ferroglobus</taxon>
    </lineage>
</organism>
<sequence length="108" mass="12052">MSVDDELPSVIKESGVIEETVLNTVAKFLSESSKTGCSTVEMIDTVVEELVKMGFDRISVENGIIAGMIIQLVVDAMDFVLPHKRSRVEERVKKMARKLGERLLEVEK</sequence>
<keyword evidence="2" id="KW-1185">Reference proteome</keyword>
<protein>
    <submittedName>
        <fullName evidence="1">Uncharacterized protein</fullName>
    </submittedName>
</protein>
<dbReference type="Proteomes" id="UP000002613">
    <property type="component" value="Chromosome"/>
</dbReference>
<dbReference type="HOGENOM" id="CLU_2190926_0_0_2"/>
<dbReference type="AlphaFoldDB" id="D3S3A9"/>
<dbReference type="PaxDb" id="589924-Ferp_0569"/>
<evidence type="ECO:0000313" key="1">
    <source>
        <dbReference type="EMBL" id="ADC64742.1"/>
    </source>
</evidence>
<dbReference type="KEGG" id="fpl:Ferp_0569"/>
<name>D3S3A9_FERPA</name>
<proteinExistence type="predicted"/>
<reference evidence="1 2" key="2">
    <citation type="journal article" date="2011" name="Stand. Genomic Sci.">
        <title>Complete genome sequence of Ferroglobus placidus AEDII12DO.</title>
        <authorList>
            <person name="Anderson I."/>
            <person name="Risso C."/>
            <person name="Holmes D."/>
            <person name="Lucas S."/>
            <person name="Copeland A."/>
            <person name="Lapidus A."/>
            <person name="Cheng J.F."/>
            <person name="Bruce D."/>
            <person name="Goodwin L."/>
            <person name="Pitluck S."/>
            <person name="Saunders E."/>
            <person name="Brettin T."/>
            <person name="Detter J.C."/>
            <person name="Han C."/>
            <person name="Tapia R."/>
            <person name="Larimer F."/>
            <person name="Land M."/>
            <person name="Hauser L."/>
            <person name="Woyke T."/>
            <person name="Lovley D."/>
            <person name="Kyrpides N."/>
            <person name="Ivanova N."/>
        </authorList>
    </citation>
    <scope>NUCLEOTIDE SEQUENCE [LARGE SCALE GENOMIC DNA]</scope>
    <source>
        <strain evidence="2">DSM 10642 / AEDII12DO</strain>
    </source>
</reference>